<dbReference type="GO" id="GO:0005506">
    <property type="term" value="F:iron ion binding"/>
    <property type="evidence" value="ECO:0007669"/>
    <property type="project" value="InterPro"/>
</dbReference>
<dbReference type="InterPro" id="IPR017972">
    <property type="entry name" value="Cyt_P450_CS"/>
</dbReference>
<gene>
    <name evidence="13" type="ORF">Gogos_015154</name>
</gene>
<keyword evidence="3 11" id="KW-0349">Heme</keyword>
<evidence type="ECO:0000256" key="10">
    <source>
        <dbReference type="ARBA" id="ARBA00023136"/>
    </source>
</evidence>
<evidence type="ECO:0000256" key="6">
    <source>
        <dbReference type="ARBA" id="ARBA00022989"/>
    </source>
</evidence>
<keyword evidence="4" id="KW-0812">Transmembrane</keyword>
<dbReference type="CDD" id="cd20653">
    <property type="entry name" value="CYP81"/>
    <property type="match status" value="1"/>
</dbReference>
<keyword evidence="6" id="KW-1133">Transmembrane helix</keyword>
<accession>A0A7J9C0T5</accession>
<protein>
    <recommendedName>
        <fullName evidence="15">Cytochrome P450</fullName>
    </recommendedName>
</protein>
<organism evidence="13 14">
    <name type="scientific">Gossypium gossypioides</name>
    <name type="common">Mexican cotton</name>
    <name type="synonym">Selera gossypioides</name>
    <dbReference type="NCBI Taxonomy" id="34282"/>
    <lineage>
        <taxon>Eukaryota</taxon>
        <taxon>Viridiplantae</taxon>
        <taxon>Streptophyta</taxon>
        <taxon>Embryophyta</taxon>
        <taxon>Tracheophyta</taxon>
        <taxon>Spermatophyta</taxon>
        <taxon>Magnoliopsida</taxon>
        <taxon>eudicotyledons</taxon>
        <taxon>Gunneridae</taxon>
        <taxon>Pentapetalae</taxon>
        <taxon>rosids</taxon>
        <taxon>malvids</taxon>
        <taxon>Malvales</taxon>
        <taxon>Malvaceae</taxon>
        <taxon>Malvoideae</taxon>
        <taxon>Gossypium</taxon>
    </lineage>
</organism>
<evidence type="ECO:0000256" key="7">
    <source>
        <dbReference type="ARBA" id="ARBA00023002"/>
    </source>
</evidence>
<dbReference type="Gene3D" id="1.10.630.10">
    <property type="entry name" value="Cytochrome P450"/>
    <property type="match status" value="1"/>
</dbReference>
<dbReference type="AlphaFoldDB" id="A0A7J9C0T5"/>
<keyword evidence="8 11" id="KW-0408">Iron</keyword>
<evidence type="ECO:0000256" key="3">
    <source>
        <dbReference type="ARBA" id="ARBA00022617"/>
    </source>
</evidence>
<dbReference type="GO" id="GO:0004497">
    <property type="term" value="F:monooxygenase activity"/>
    <property type="evidence" value="ECO:0007669"/>
    <property type="project" value="UniProtKB-KW"/>
</dbReference>
<evidence type="ECO:0000256" key="9">
    <source>
        <dbReference type="ARBA" id="ARBA00023033"/>
    </source>
</evidence>
<keyword evidence="10" id="KW-0472">Membrane</keyword>
<comment type="cofactor">
    <cofactor evidence="11">
        <name>heme</name>
        <dbReference type="ChEBI" id="CHEBI:30413"/>
    </cofactor>
</comment>
<evidence type="ECO:0000313" key="14">
    <source>
        <dbReference type="Proteomes" id="UP000593579"/>
    </source>
</evidence>
<dbReference type="GO" id="GO:0016020">
    <property type="term" value="C:membrane"/>
    <property type="evidence" value="ECO:0007669"/>
    <property type="project" value="UniProtKB-SubCell"/>
</dbReference>
<dbReference type="InterPro" id="IPR036396">
    <property type="entry name" value="Cyt_P450_sf"/>
</dbReference>
<proteinExistence type="inferred from homology"/>
<dbReference type="PANTHER" id="PTHR47947:SF62">
    <property type="entry name" value="CYTOCHROME P450, FAMILY 81, SUBFAMILY D, POLYPEPTIDE 5"/>
    <property type="match status" value="1"/>
</dbReference>
<name>A0A7J9C0T5_GOSGO</name>
<dbReference type="PROSITE" id="PS00086">
    <property type="entry name" value="CYTOCHROME_P450"/>
    <property type="match status" value="1"/>
</dbReference>
<dbReference type="EMBL" id="JABEZY010000007">
    <property type="protein sequence ID" value="MBA0742052.1"/>
    <property type="molecule type" value="Genomic_DNA"/>
</dbReference>
<dbReference type="GO" id="GO:0020037">
    <property type="term" value="F:heme binding"/>
    <property type="evidence" value="ECO:0007669"/>
    <property type="project" value="InterPro"/>
</dbReference>
<evidence type="ECO:0000256" key="11">
    <source>
        <dbReference type="PIRSR" id="PIRSR602401-1"/>
    </source>
</evidence>
<comment type="subcellular location">
    <subcellularLocation>
        <location evidence="1">Membrane</location>
        <topology evidence="1">Single-pass membrane protein</topology>
    </subcellularLocation>
</comment>
<feature type="binding site" description="axial binding residue" evidence="11">
    <location>
        <position position="375"/>
    </location>
    <ligand>
        <name>heme</name>
        <dbReference type="ChEBI" id="CHEBI:30413"/>
    </ligand>
    <ligandPart>
        <name>Fe</name>
        <dbReference type="ChEBI" id="CHEBI:18248"/>
    </ligandPart>
</feature>
<comment type="caution">
    <text evidence="13">The sequence shown here is derived from an EMBL/GenBank/DDBJ whole genome shotgun (WGS) entry which is preliminary data.</text>
</comment>
<dbReference type="Proteomes" id="UP000593579">
    <property type="component" value="Unassembled WGS sequence"/>
</dbReference>
<dbReference type="InterPro" id="IPR002401">
    <property type="entry name" value="Cyt_P450_E_grp-I"/>
</dbReference>
<evidence type="ECO:0000256" key="1">
    <source>
        <dbReference type="ARBA" id="ARBA00004167"/>
    </source>
</evidence>
<evidence type="ECO:0000256" key="5">
    <source>
        <dbReference type="ARBA" id="ARBA00022723"/>
    </source>
</evidence>
<dbReference type="Pfam" id="PF00067">
    <property type="entry name" value="p450"/>
    <property type="match status" value="1"/>
</dbReference>
<evidence type="ECO:0008006" key="15">
    <source>
        <dbReference type="Google" id="ProtNLM"/>
    </source>
</evidence>
<keyword evidence="5 11" id="KW-0479">Metal-binding</keyword>
<dbReference type="SUPFAM" id="SSF48264">
    <property type="entry name" value="Cytochrome P450"/>
    <property type="match status" value="1"/>
</dbReference>
<sequence>LSKKLGPVFSLRLGSRLAVVVSSLSVIQECLTKNDIVLANRPNLLLSKHLGYNHTTVVSAPYGDYWRNLRRICTIEIFSPNRLNKFHGIRKDEVRRLLLKLSHNSREAFAKVELKSMFTDLILNNLMRMMAGKIYFGEDVSDDGEAKEFRELIAEVVEYSGAGNPADYLPILNWAGNYEKKLLELFKRMDGFLQGLIDERRNANGGNMMIDHLLSLQESEPENYTDQTIKGLIVVLLFAGTDTSAVTLEWAMSNLLNNPEVLKKAKAEIDAQVGEERLIDESDIAKLPYLQNIMSETLRLYPAAPLLVPHRTSDDCTIGGYNVPSNTIVLINAWAIQRDPELWADPSSFKPERFESESKDHGHKYLPFGMGRRACPGASMAHRMVNLTLGALIQCFEWKRVGVEEIDMTEGKGVTMPKVEPLEAMCKARAILHKDLYRAA</sequence>
<dbReference type="OrthoDB" id="963958at2759"/>
<dbReference type="PANTHER" id="PTHR47947">
    <property type="entry name" value="CYTOCHROME P450 82C3-RELATED"/>
    <property type="match status" value="1"/>
</dbReference>
<dbReference type="InterPro" id="IPR050651">
    <property type="entry name" value="Plant_Cytochrome_P450_Monoox"/>
</dbReference>
<dbReference type="PRINTS" id="PR00385">
    <property type="entry name" value="P450"/>
</dbReference>
<evidence type="ECO:0000256" key="2">
    <source>
        <dbReference type="ARBA" id="ARBA00010617"/>
    </source>
</evidence>
<feature type="non-terminal residue" evidence="13">
    <location>
        <position position="440"/>
    </location>
</feature>
<dbReference type="PRINTS" id="PR00463">
    <property type="entry name" value="EP450I"/>
</dbReference>
<dbReference type="FunFam" id="1.10.630.10:FF:000023">
    <property type="entry name" value="Cytochrome P450 family protein"/>
    <property type="match status" value="1"/>
</dbReference>
<evidence type="ECO:0000256" key="8">
    <source>
        <dbReference type="ARBA" id="ARBA00023004"/>
    </source>
</evidence>
<reference evidence="13 14" key="1">
    <citation type="journal article" date="2019" name="Genome Biol. Evol.">
        <title>Insights into the evolution of the New World diploid cottons (Gossypium, subgenus Houzingenia) based on genome sequencing.</title>
        <authorList>
            <person name="Grover C.E."/>
            <person name="Arick M.A. 2nd"/>
            <person name="Thrash A."/>
            <person name="Conover J.L."/>
            <person name="Sanders W.S."/>
            <person name="Peterson D.G."/>
            <person name="Frelichowski J.E."/>
            <person name="Scheffler J.A."/>
            <person name="Scheffler B.E."/>
            <person name="Wendel J.F."/>
        </authorList>
    </citation>
    <scope>NUCLEOTIDE SEQUENCE [LARGE SCALE GENOMIC DNA]</scope>
    <source>
        <strain evidence="13">5</strain>
        <tissue evidence="13">Leaf</tissue>
    </source>
</reference>
<keyword evidence="7 12" id="KW-0560">Oxidoreductase</keyword>
<dbReference type="InterPro" id="IPR001128">
    <property type="entry name" value="Cyt_P450"/>
</dbReference>
<dbReference type="GO" id="GO:0016705">
    <property type="term" value="F:oxidoreductase activity, acting on paired donors, with incorporation or reduction of molecular oxygen"/>
    <property type="evidence" value="ECO:0007669"/>
    <property type="project" value="InterPro"/>
</dbReference>
<evidence type="ECO:0000256" key="12">
    <source>
        <dbReference type="RuleBase" id="RU000461"/>
    </source>
</evidence>
<evidence type="ECO:0000313" key="13">
    <source>
        <dbReference type="EMBL" id="MBA0742052.1"/>
    </source>
</evidence>
<keyword evidence="14" id="KW-1185">Reference proteome</keyword>
<keyword evidence="9 12" id="KW-0503">Monooxygenase</keyword>
<evidence type="ECO:0000256" key="4">
    <source>
        <dbReference type="ARBA" id="ARBA00022692"/>
    </source>
</evidence>
<comment type="similarity">
    <text evidence="2 12">Belongs to the cytochrome P450 family.</text>
</comment>